<comment type="caution">
    <text evidence="1">The sequence shown here is derived from an EMBL/GenBank/DDBJ whole genome shotgun (WGS) entry which is preliminary data.</text>
</comment>
<organism evidence="1 2">
    <name type="scientific">Pristionchus entomophagus</name>
    <dbReference type="NCBI Taxonomy" id="358040"/>
    <lineage>
        <taxon>Eukaryota</taxon>
        <taxon>Metazoa</taxon>
        <taxon>Ecdysozoa</taxon>
        <taxon>Nematoda</taxon>
        <taxon>Chromadorea</taxon>
        <taxon>Rhabditida</taxon>
        <taxon>Rhabditina</taxon>
        <taxon>Diplogasteromorpha</taxon>
        <taxon>Diplogasteroidea</taxon>
        <taxon>Neodiplogasteridae</taxon>
        <taxon>Pristionchus</taxon>
    </lineage>
</organism>
<keyword evidence="2" id="KW-1185">Reference proteome</keyword>
<proteinExistence type="predicted"/>
<dbReference type="AlphaFoldDB" id="A0AAV5SXG9"/>
<sequence>LGEKGLLARRRETREAATRILEDSMTLLNATVNFSPFHNSCLSYTRAIPVLATAAALRGCSAKRGTKIVGTAAL</sequence>
<feature type="non-terminal residue" evidence="1">
    <location>
        <position position="74"/>
    </location>
</feature>
<accession>A0AAV5SXG9</accession>
<gene>
    <name evidence="1" type="ORF">PENTCL1PPCAC_7129</name>
</gene>
<evidence type="ECO:0000313" key="1">
    <source>
        <dbReference type="EMBL" id="GMS84954.1"/>
    </source>
</evidence>
<feature type="non-terminal residue" evidence="1">
    <location>
        <position position="1"/>
    </location>
</feature>
<dbReference type="Proteomes" id="UP001432027">
    <property type="component" value="Unassembled WGS sequence"/>
</dbReference>
<reference evidence="1" key="1">
    <citation type="submission" date="2023-10" db="EMBL/GenBank/DDBJ databases">
        <title>Genome assembly of Pristionchus species.</title>
        <authorList>
            <person name="Yoshida K."/>
            <person name="Sommer R.J."/>
        </authorList>
    </citation>
    <scope>NUCLEOTIDE SEQUENCE</scope>
    <source>
        <strain evidence="1">RS0144</strain>
    </source>
</reference>
<name>A0AAV5SXG9_9BILA</name>
<protein>
    <submittedName>
        <fullName evidence="1">Uncharacterized protein</fullName>
    </submittedName>
</protein>
<dbReference type="EMBL" id="BTSX01000002">
    <property type="protein sequence ID" value="GMS84954.1"/>
    <property type="molecule type" value="Genomic_DNA"/>
</dbReference>
<evidence type="ECO:0000313" key="2">
    <source>
        <dbReference type="Proteomes" id="UP001432027"/>
    </source>
</evidence>